<dbReference type="Proteomes" id="UP000179113">
    <property type="component" value="Unassembled WGS sequence"/>
</dbReference>
<accession>A0A1F4WIP9</accession>
<comment type="caution">
    <text evidence="1">The sequence shown here is derived from an EMBL/GenBank/DDBJ whole genome shotgun (WGS) entry which is preliminary data.</text>
</comment>
<organism evidence="1 2">
    <name type="scientific">candidate division WWE3 bacterium RIFOXYC1_FULL_39_7</name>
    <dbReference type="NCBI Taxonomy" id="1802643"/>
    <lineage>
        <taxon>Bacteria</taxon>
        <taxon>Katanobacteria</taxon>
    </lineage>
</organism>
<dbReference type="AlphaFoldDB" id="A0A1F4WIP9"/>
<dbReference type="InterPro" id="IPR043519">
    <property type="entry name" value="NT_sf"/>
</dbReference>
<gene>
    <name evidence="1" type="ORF">A2415_03040</name>
</gene>
<dbReference type="EMBL" id="MEWA01000023">
    <property type="protein sequence ID" value="OGC69325.1"/>
    <property type="molecule type" value="Genomic_DNA"/>
</dbReference>
<protein>
    <submittedName>
        <fullName evidence="1">Uncharacterized protein</fullName>
    </submittedName>
</protein>
<name>A0A1F4WIP9_UNCKA</name>
<reference evidence="1 2" key="1">
    <citation type="journal article" date="2016" name="Nat. Commun.">
        <title>Thousands of microbial genomes shed light on interconnected biogeochemical processes in an aquifer system.</title>
        <authorList>
            <person name="Anantharaman K."/>
            <person name="Brown C.T."/>
            <person name="Hug L.A."/>
            <person name="Sharon I."/>
            <person name="Castelle C.J."/>
            <person name="Probst A.J."/>
            <person name="Thomas B.C."/>
            <person name="Singh A."/>
            <person name="Wilkins M.J."/>
            <person name="Karaoz U."/>
            <person name="Brodie E.L."/>
            <person name="Williams K.H."/>
            <person name="Hubbard S.S."/>
            <person name="Banfield J.F."/>
        </authorList>
    </citation>
    <scope>NUCLEOTIDE SEQUENCE [LARGE SCALE GENOMIC DNA]</scope>
</reference>
<dbReference type="SUPFAM" id="SSF81301">
    <property type="entry name" value="Nucleotidyltransferase"/>
    <property type="match status" value="1"/>
</dbReference>
<evidence type="ECO:0000313" key="1">
    <source>
        <dbReference type="EMBL" id="OGC69325.1"/>
    </source>
</evidence>
<sequence length="139" mass="16185">MEQFKKNPVFQKLLTLNLNPNNYAIFGSGPMYAHNLKNEFHDLDIIAREDAWESAKQLGTPHPSLLKHGLEIDMDDGKIQVFNKWISDNWDVNELIDDAEVIEGIRFVRLDKVLSSKLELSRTKDIKDIETLRIYFKNL</sequence>
<evidence type="ECO:0000313" key="2">
    <source>
        <dbReference type="Proteomes" id="UP000179113"/>
    </source>
</evidence>
<dbReference type="Gene3D" id="3.30.460.40">
    <property type="match status" value="1"/>
</dbReference>
<proteinExistence type="predicted"/>